<evidence type="ECO:0000313" key="3">
    <source>
        <dbReference type="EMBL" id="ACM92934.1"/>
    </source>
</evidence>
<evidence type="ECO:0000259" key="2">
    <source>
        <dbReference type="PROSITE" id="PS50894"/>
    </source>
</evidence>
<reference evidence="3 4" key="1">
    <citation type="journal article" date="2009" name="PLoS Genet.">
        <title>Adaptations to submarine hydrothermal environments exemplified by the genome of Nautilia profundicola.</title>
        <authorList>
            <person name="Campbell B.J."/>
            <person name="Smith J.L."/>
            <person name="Hanson T.E."/>
            <person name="Klotz M.G."/>
            <person name="Stein L.Y."/>
            <person name="Lee C.K."/>
            <person name="Wu D."/>
            <person name="Robinson J.M."/>
            <person name="Khouri H.M."/>
            <person name="Eisen J.A."/>
            <person name="Cary S.C."/>
        </authorList>
    </citation>
    <scope>NUCLEOTIDE SEQUENCE [LARGE SCALE GENOMIC DNA]</scope>
    <source>
        <strain evidence="4">ATCC BAA-1463 / DSM 18972 / AmH</strain>
    </source>
</reference>
<dbReference type="Gene3D" id="1.20.120.160">
    <property type="entry name" value="HPT domain"/>
    <property type="match status" value="1"/>
</dbReference>
<proteinExistence type="predicted"/>
<dbReference type="SUPFAM" id="SSF47226">
    <property type="entry name" value="Histidine-containing phosphotransfer domain, HPT domain"/>
    <property type="match status" value="1"/>
</dbReference>
<evidence type="ECO:0000313" key="4">
    <source>
        <dbReference type="Proteomes" id="UP000000448"/>
    </source>
</evidence>
<protein>
    <recommendedName>
        <fullName evidence="2">HPt domain-containing protein</fullName>
    </recommendedName>
</protein>
<feature type="domain" description="HPt" evidence="2">
    <location>
        <begin position="242"/>
        <end position="340"/>
    </location>
</feature>
<keyword evidence="4" id="KW-1185">Reference proteome</keyword>
<feature type="modified residue" description="Phosphohistidine" evidence="1">
    <location>
        <position position="281"/>
    </location>
</feature>
<dbReference type="eggNOG" id="COG2198">
    <property type="taxonomic scope" value="Bacteria"/>
</dbReference>
<evidence type="ECO:0000256" key="1">
    <source>
        <dbReference type="PROSITE-ProRule" id="PRU00110"/>
    </source>
</evidence>
<name>B9L5M7_NAUPA</name>
<dbReference type="HOGENOM" id="CLU_684809_0_0_7"/>
<dbReference type="InterPro" id="IPR008207">
    <property type="entry name" value="Sig_transdc_His_kin_Hpt_dom"/>
</dbReference>
<dbReference type="RefSeq" id="WP_015901986.1">
    <property type="nucleotide sequence ID" value="NC_012115.1"/>
</dbReference>
<dbReference type="PROSITE" id="PS50894">
    <property type="entry name" value="HPT"/>
    <property type="match status" value="1"/>
</dbReference>
<dbReference type="KEGG" id="nam:NAMH_1272"/>
<dbReference type="OrthoDB" id="5373188at2"/>
<gene>
    <name evidence="3" type="ordered locus">NAMH_1272</name>
</gene>
<dbReference type="Proteomes" id="UP000000448">
    <property type="component" value="Chromosome"/>
</dbReference>
<dbReference type="InterPro" id="IPR036641">
    <property type="entry name" value="HPT_dom_sf"/>
</dbReference>
<dbReference type="STRING" id="598659.NAMH_1272"/>
<dbReference type="GO" id="GO:0004672">
    <property type="term" value="F:protein kinase activity"/>
    <property type="evidence" value="ECO:0007669"/>
    <property type="project" value="UniProtKB-ARBA"/>
</dbReference>
<dbReference type="AlphaFoldDB" id="B9L5M7"/>
<accession>B9L5M7</accession>
<keyword evidence="1" id="KW-0597">Phosphoprotein</keyword>
<sequence>MLIIVKDNQITGIEKKLLNTLNIDLSSVSEFINTLNLQLSSINNTPITINDKNFNVNEIELLSTENIKIFDLTLSEETAHPSEESLQPHDFGEAPLIKEHEEAISKEPEFAPKEEVSLAEPEINLISEEKSEDFLVIPQSEEEEPTLDIGIIQEEEPQIEEVEKEEKEPEEKLIAVEEEHIEFEEPTESELNEIELPEAGVIEISFEDDLEEIRKILSMNKEEFNKATIEELKKASEELGIDYKELVEWHDQLIDQFKDEKSAIYKYINKKDYNKLHESYHKLKGAALNLRLSKIALVLKKLDELSKSKEDIEKIKKITDDFYKLIENEAINLAEETKKEEEKEQTAAKPDKYIEDIILKTIQTYLSTQNEAQFQKDKKYIEKLLNTKINSIEDLQQIIKGM</sequence>
<dbReference type="EMBL" id="CP001279">
    <property type="protein sequence ID" value="ACM92934.1"/>
    <property type="molecule type" value="Genomic_DNA"/>
</dbReference>
<dbReference type="GO" id="GO:0000160">
    <property type="term" value="P:phosphorelay signal transduction system"/>
    <property type="evidence" value="ECO:0007669"/>
    <property type="project" value="InterPro"/>
</dbReference>
<organism evidence="3 4">
    <name type="scientific">Nautilia profundicola (strain ATCC BAA-1463 / DSM 18972 / AmH)</name>
    <dbReference type="NCBI Taxonomy" id="598659"/>
    <lineage>
        <taxon>Bacteria</taxon>
        <taxon>Pseudomonadati</taxon>
        <taxon>Campylobacterota</taxon>
        <taxon>Epsilonproteobacteria</taxon>
        <taxon>Nautiliales</taxon>
        <taxon>Nautiliaceae</taxon>
        <taxon>Nautilia</taxon>
    </lineage>
</organism>